<dbReference type="RefSeq" id="XP_052127828.1">
    <property type="nucleotide sequence ID" value="XM_052271868.1"/>
</dbReference>
<sequence length="109" mass="12832">MEQELKHFGVAADKIWKARVSQEKLLSSNWSTKWKWMLEEYNTMSLQFEELKNLRPAVGRQKSIDVRSCQPVPDTSSRVIGWITHRPEFQLEIYGPYVKKFPIFPSSSE</sequence>
<evidence type="ECO:0000313" key="2">
    <source>
        <dbReference type="RefSeq" id="XP_026284416.1"/>
    </source>
</evidence>
<dbReference type="GeneID" id="113210569"/>
<evidence type="ECO:0000313" key="1">
    <source>
        <dbReference type="Proteomes" id="UP000504606"/>
    </source>
</evidence>
<reference evidence="2 3" key="1">
    <citation type="submission" date="2025-04" db="UniProtKB">
        <authorList>
            <consortium name="RefSeq"/>
        </authorList>
    </citation>
    <scope>IDENTIFICATION</scope>
    <source>
        <tissue evidence="2 3">Whole organism</tissue>
    </source>
</reference>
<dbReference type="KEGG" id="foc:113210569"/>
<dbReference type="KEGG" id="foc:127750357"/>
<dbReference type="Proteomes" id="UP000504606">
    <property type="component" value="Unplaced"/>
</dbReference>
<dbReference type="AlphaFoldDB" id="A0A6J1T138"/>
<dbReference type="RefSeq" id="XP_026284416.1">
    <property type="nucleotide sequence ID" value="XM_026428631.2"/>
</dbReference>
<organism evidence="1 2">
    <name type="scientific">Frankliniella occidentalis</name>
    <name type="common">Western flower thrips</name>
    <name type="synonym">Euthrips occidentalis</name>
    <dbReference type="NCBI Taxonomy" id="133901"/>
    <lineage>
        <taxon>Eukaryota</taxon>
        <taxon>Metazoa</taxon>
        <taxon>Ecdysozoa</taxon>
        <taxon>Arthropoda</taxon>
        <taxon>Hexapoda</taxon>
        <taxon>Insecta</taxon>
        <taxon>Pterygota</taxon>
        <taxon>Neoptera</taxon>
        <taxon>Paraneoptera</taxon>
        <taxon>Thysanoptera</taxon>
        <taxon>Terebrantia</taxon>
        <taxon>Thripoidea</taxon>
        <taxon>Thripidae</taxon>
        <taxon>Frankliniella</taxon>
    </lineage>
</organism>
<dbReference type="Pfam" id="PF14945">
    <property type="entry name" value="LLC1"/>
    <property type="match status" value="1"/>
</dbReference>
<keyword evidence="1" id="KW-1185">Reference proteome</keyword>
<evidence type="ECO:0000313" key="3">
    <source>
        <dbReference type="RefSeq" id="XP_052127828.1"/>
    </source>
</evidence>
<dbReference type="InterPro" id="IPR020339">
    <property type="entry name" value="C20orf85-like"/>
</dbReference>
<dbReference type="OrthoDB" id="10031946at2759"/>
<dbReference type="PANTHER" id="PTHR31909">
    <property type="entry name" value="CHROMOSOME 20 ORF85 FAMILY MEMBER"/>
    <property type="match status" value="1"/>
</dbReference>
<proteinExistence type="predicted"/>
<dbReference type="PANTHER" id="PTHR31909:SF3">
    <property type="entry name" value="SIMILAR TO PROTEIN C20ORF85 HOMOLOG"/>
    <property type="match status" value="1"/>
</dbReference>
<accession>A0A6J1T138</accession>
<name>A0A6J1T138_FRAOC</name>
<protein>
    <submittedName>
        <fullName evidence="2 3">Uncharacterized protein C20orf85 homolog</fullName>
    </submittedName>
</protein>
<gene>
    <name evidence="2" type="primary">LOC113210569</name>
    <name evidence="3" type="synonym">LOC127750357</name>
</gene>